<dbReference type="InterPro" id="IPR005147">
    <property type="entry name" value="tRNA_synthase_B5-dom"/>
</dbReference>
<evidence type="ECO:0000259" key="12">
    <source>
        <dbReference type="SMART" id="SM00874"/>
    </source>
</evidence>
<evidence type="ECO:0000313" key="15">
    <source>
        <dbReference type="Proteomes" id="UP001520654"/>
    </source>
</evidence>
<evidence type="ECO:0000256" key="1">
    <source>
        <dbReference type="ARBA" id="ARBA00001946"/>
    </source>
</evidence>
<dbReference type="SMART" id="SM00896">
    <property type="entry name" value="FDX-ACB"/>
    <property type="match status" value="1"/>
</dbReference>
<dbReference type="InterPro" id="IPR005121">
    <property type="entry name" value="Fdx_antiC-bd"/>
</dbReference>
<reference evidence="14 15" key="1">
    <citation type="submission" date="2021-08" db="EMBL/GenBank/DDBJ databases">
        <title>Genomic Architecture of Streptomyces flavotricini NGL1 and Streptomyces erythrochromogenes HMS4 With Differential Plant Beneficial attributes and laccase production capabilities.</title>
        <authorList>
            <person name="Salwan R."/>
            <person name="Kaur R."/>
            <person name="Sharma V."/>
        </authorList>
    </citation>
    <scope>NUCLEOTIDE SEQUENCE [LARGE SCALE GENOMIC DNA]</scope>
    <source>
        <strain evidence="14 15">NGL1</strain>
    </source>
</reference>
<sequence length="667" mass="68332">MKIPLAWLEQECGGPVDRATLLDHLHESGARAGLHADRLVEVLPPPELAHLGSVRGLAAEVRARSAAGPTAPQRSASRRSAPLPDGLVVAAEDGLPGRVAAAVVRLPGEVRLPGAAADRLRAAGVPLTGTVADLAAYVALETGQPLGAADAGELDLTGLRLRSADPADPAGPPPGGLLLRAGERTVAVLGRDTPAAAVPADGRDTLVWAWWLDPAAAHPAPGPGPCPDPDGPPAVRGHDPRSCDRAVARLVALVTDWAGGTVTAAGGAGASAPAPRVLRPDPGELRRLVDPDLDLATLAALLTAGGAVVAPPEEGRPLHVTVPAARPDLDGVPALAGEAARVRGYPTLLRRLPPSAAGPWPDRARLLRRGLTTAALRRGLQQVTTPVLLRSGEPLGAVGTPPAAEPVTVHGRAGLRAMRVRGSLLPGLLVVAGRALRRTGAAHVFEVGQVPRSAALGDESWRFAAVLAGAVAPPSLVEPRPRTAGFADLNGLLRTAAAAAGHEALELTPEPHAEFAAGASFTVRVRGTAVGRAGVLSEETAALGDAAGERVCCAELDLDLLGGPAPVPPTVRIPEPLPPPAFNVSVVVPEAVSAGEVLRVVARAGGTEDRRVAVKDLLQGGQVPGGHLSLTVRAEFLRTDDGPLRDERRRRREAVLRALADRGWSGR</sequence>
<dbReference type="SMART" id="SM00873">
    <property type="entry name" value="B3_4"/>
    <property type="match status" value="1"/>
</dbReference>
<dbReference type="SUPFAM" id="SSF46955">
    <property type="entry name" value="Putative DNA-binding domain"/>
    <property type="match status" value="1"/>
</dbReference>
<keyword evidence="8" id="KW-0648">Protein biosynthesis</keyword>
<evidence type="ECO:0000256" key="3">
    <source>
        <dbReference type="ARBA" id="ARBA00022598"/>
    </source>
</evidence>
<evidence type="ECO:0000259" key="13">
    <source>
        <dbReference type="SMART" id="SM00896"/>
    </source>
</evidence>
<dbReference type="Gene3D" id="3.50.40.10">
    <property type="entry name" value="Phenylalanyl-trna Synthetase, Chain B, domain 3"/>
    <property type="match status" value="1"/>
</dbReference>
<dbReference type="SMART" id="SM00874">
    <property type="entry name" value="B5"/>
    <property type="match status" value="1"/>
</dbReference>
<comment type="caution">
    <text evidence="14">The sequence shown here is derived from an EMBL/GenBank/DDBJ whole genome shotgun (WGS) entry which is preliminary data.</text>
</comment>
<keyword evidence="15" id="KW-1185">Reference proteome</keyword>
<dbReference type="SUPFAM" id="SSF55681">
    <property type="entry name" value="Class II aaRS and biotin synthetases"/>
    <property type="match status" value="1"/>
</dbReference>
<evidence type="ECO:0000313" key="14">
    <source>
        <dbReference type="EMBL" id="MCC0100397.1"/>
    </source>
</evidence>
<dbReference type="InterPro" id="IPR041616">
    <property type="entry name" value="PheRS_beta_core"/>
</dbReference>
<feature type="compositionally biased region" description="Pro residues" evidence="10">
    <location>
        <begin position="220"/>
        <end position="232"/>
    </location>
</feature>
<gene>
    <name evidence="14" type="ORF">K7B10_37605</name>
</gene>
<name>A0ABS8EHA2_9ACTN</name>
<evidence type="ECO:0000256" key="2">
    <source>
        <dbReference type="ARBA" id="ARBA00012814"/>
    </source>
</evidence>
<dbReference type="InterPro" id="IPR005146">
    <property type="entry name" value="B3/B4_tRNA-bd"/>
</dbReference>
<protein>
    <recommendedName>
        <fullName evidence="2">phenylalanine--tRNA ligase</fullName>
        <ecNumber evidence="2">6.1.1.20</ecNumber>
    </recommendedName>
</protein>
<dbReference type="EC" id="6.1.1.20" evidence="2"/>
<keyword evidence="4" id="KW-0479">Metal-binding</keyword>
<keyword evidence="3" id="KW-0436">Ligase</keyword>
<feature type="domain" description="B5" evidence="12">
    <location>
        <begin position="275"/>
        <end position="345"/>
    </location>
</feature>
<dbReference type="SUPFAM" id="SSF54991">
    <property type="entry name" value="Anticodon-binding domain of PheRS"/>
    <property type="match status" value="1"/>
</dbReference>
<dbReference type="Gene3D" id="3.30.930.10">
    <property type="entry name" value="Bira Bifunctional Protein, Domain 2"/>
    <property type="match status" value="1"/>
</dbReference>
<keyword evidence="7" id="KW-0460">Magnesium</keyword>
<evidence type="ECO:0000256" key="4">
    <source>
        <dbReference type="ARBA" id="ARBA00022723"/>
    </source>
</evidence>
<dbReference type="EMBL" id="JAINUL010000001">
    <property type="protein sequence ID" value="MCC0100397.1"/>
    <property type="molecule type" value="Genomic_DNA"/>
</dbReference>
<comment type="cofactor">
    <cofactor evidence="1">
        <name>Mg(2+)</name>
        <dbReference type="ChEBI" id="CHEBI:18420"/>
    </cofactor>
</comment>
<evidence type="ECO:0000256" key="10">
    <source>
        <dbReference type="SAM" id="MobiDB-lite"/>
    </source>
</evidence>
<feature type="domain" description="B3/B4 tRNA-binding" evidence="11">
    <location>
        <begin position="95"/>
        <end position="259"/>
    </location>
</feature>
<dbReference type="Proteomes" id="UP001520654">
    <property type="component" value="Unassembled WGS sequence"/>
</dbReference>
<evidence type="ECO:0000256" key="7">
    <source>
        <dbReference type="ARBA" id="ARBA00022842"/>
    </source>
</evidence>
<dbReference type="InterPro" id="IPR036690">
    <property type="entry name" value="Fdx_antiC-bd_sf"/>
</dbReference>
<feature type="region of interest" description="Disordered" evidence="10">
    <location>
        <begin position="219"/>
        <end position="240"/>
    </location>
</feature>
<evidence type="ECO:0000256" key="5">
    <source>
        <dbReference type="ARBA" id="ARBA00022741"/>
    </source>
</evidence>
<evidence type="ECO:0000256" key="9">
    <source>
        <dbReference type="ARBA" id="ARBA00023146"/>
    </source>
</evidence>
<dbReference type="RefSeq" id="WP_229343925.1">
    <property type="nucleotide sequence ID" value="NZ_JAINUL010000001.1"/>
</dbReference>
<evidence type="ECO:0000256" key="6">
    <source>
        <dbReference type="ARBA" id="ARBA00022840"/>
    </source>
</evidence>
<feature type="domain" description="FDX-ACB" evidence="13">
    <location>
        <begin position="576"/>
        <end position="667"/>
    </location>
</feature>
<dbReference type="SUPFAM" id="SSF56037">
    <property type="entry name" value="PheT/TilS domain"/>
    <property type="match status" value="1"/>
</dbReference>
<dbReference type="InterPro" id="IPR020825">
    <property type="entry name" value="Phe-tRNA_synthase-like_B3/B4"/>
</dbReference>
<accession>A0ABS8EHA2</accession>
<dbReference type="InterPro" id="IPR009061">
    <property type="entry name" value="DNA-bd_dom_put_sf"/>
</dbReference>
<keyword evidence="6" id="KW-0067">ATP-binding</keyword>
<keyword evidence="5" id="KW-0547">Nucleotide-binding</keyword>
<evidence type="ECO:0000259" key="11">
    <source>
        <dbReference type="SMART" id="SM00873"/>
    </source>
</evidence>
<proteinExistence type="predicted"/>
<organism evidence="14 15">
    <name type="scientific">Streptomyces flavotricini</name>
    <dbReference type="NCBI Taxonomy" id="66888"/>
    <lineage>
        <taxon>Bacteria</taxon>
        <taxon>Bacillati</taxon>
        <taxon>Actinomycetota</taxon>
        <taxon>Actinomycetes</taxon>
        <taxon>Kitasatosporales</taxon>
        <taxon>Streptomycetaceae</taxon>
        <taxon>Streptomyces</taxon>
    </lineage>
</organism>
<evidence type="ECO:0000256" key="8">
    <source>
        <dbReference type="ARBA" id="ARBA00022917"/>
    </source>
</evidence>
<dbReference type="InterPro" id="IPR045864">
    <property type="entry name" value="aa-tRNA-synth_II/BPL/LPL"/>
</dbReference>
<keyword evidence="9" id="KW-0030">Aminoacyl-tRNA synthetase</keyword>
<dbReference type="Pfam" id="PF17759">
    <property type="entry name" value="tRNA_synthFbeta"/>
    <property type="match status" value="1"/>
</dbReference>